<dbReference type="SUPFAM" id="SSF51556">
    <property type="entry name" value="Metallo-dependent hydrolases"/>
    <property type="match status" value="1"/>
</dbReference>
<dbReference type="RefSeq" id="WP_357783677.1">
    <property type="nucleotide sequence ID" value="NZ_JBFAKC010000005.1"/>
</dbReference>
<sequence length="428" mass="48312">MDMNDFILVSVDDHLVEPPDMFEHHIPAKYKDDVPKLIQRVDGTDAWVFEGQEATNVGLNAVAGRPPDEYGAEPTKLSEIREGCYDIHERIRDMNANGVLAAMNFPSYPQFCGQYFARAKDKDLGLAVLRAYNDWHIDEWAGTYPGRMIPISLPPIWDPQLMAEEVRRVARKGCHSVTFSENPTKLDYPSLHDPHWDPFWQACSDTATVVCLHIGSSSQVVITSLDAPVDTMITLQPMSIVQAAADLVWSPVLRKFPDLTFALSEGGIGWIPYFLERIDRVYTMHRAWTHQDFKGKLPSEVFLERIVTCFIDDGFGIESRDKLNLDMVTWECDYPHSDSTWPLAPEGLADHFRGVSDHDIDRITHQNALRLFSFDPFQHISKDQANVGALRGLAKDVDLGFRSSERLRKTGTDTVTVLDLAAKLPTSP</sequence>
<dbReference type="Gene3D" id="3.20.20.140">
    <property type="entry name" value="Metal-dependent hydrolases"/>
    <property type="match status" value="1"/>
</dbReference>
<proteinExistence type="predicted"/>
<dbReference type="InterPro" id="IPR032465">
    <property type="entry name" value="ACMSD"/>
</dbReference>
<evidence type="ECO:0000313" key="4">
    <source>
        <dbReference type="Proteomes" id="UP001551695"/>
    </source>
</evidence>
<evidence type="ECO:0000259" key="2">
    <source>
        <dbReference type="Pfam" id="PF04909"/>
    </source>
</evidence>
<name>A0ABV3FTG2_9NOCA</name>
<gene>
    <name evidence="3" type="ORF">AB0I48_14200</name>
</gene>
<evidence type="ECO:0000256" key="1">
    <source>
        <dbReference type="ARBA" id="ARBA00023239"/>
    </source>
</evidence>
<keyword evidence="4" id="KW-1185">Reference proteome</keyword>
<dbReference type="InterPro" id="IPR032466">
    <property type="entry name" value="Metal_Hydrolase"/>
</dbReference>
<dbReference type="EMBL" id="JBFAKC010000005">
    <property type="protein sequence ID" value="MEV0708712.1"/>
    <property type="molecule type" value="Genomic_DNA"/>
</dbReference>
<dbReference type="InterPro" id="IPR006680">
    <property type="entry name" value="Amidohydro-rel"/>
</dbReference>
<dbReference type="PANTHER" id="PTHR21240">
    <property type="entry name" value="2-AMINO-3-CARBOXYLMUCONATE-6-SEMIALDEHYDE DECARBOXYLASE"/>
    <property type="match status" value="1"/>
</dbReference>
<accession>A0ABV3FTG2</accession>
<protein>
    <submittedName>
        <fullName evidence="3">Amidohydrolase family protein</fullName>
    </submittedName>
</protein>
<evidence type="ECO:0000313" key="3">
    <source>
        <dbReference type="EMBL" id="MEV0708712.1"/>
    </source>
</evidence>
<dbReference type="Pfam" id="PF04909">
    <property type="entry name" value="Amidohydro_2"/>
    <property type="match status" value="1"/>
</dbReference>
<dbReference type="PANTHER" id="PTHR21240:SF28">
    <property type="entry name" value="ISO-OROTATE DECARBOXYLASE (EUROFUNG)"/>
    <property type="match status" value="1"/>
</dbReference>
<reference evidence="3 4" key="1">
    <citation type="submission" date="2024-06" db="EMBL/GenBank/DDBJ databases">
        <title>The Natural Products Discovery Center: Release of the First 8490 Sequenced Strains for Exploring Actinobacteria Biosynthetic Diversity.</title>
        <authorList>
            <person name="Kalkreuter E."/>
            <person name="Kautsar S.A."/>
            <person name="Yang D."/>
            <person name="Bader C.D."/>
            <person name="Teijaro C.N."/>
            <person name="Fluegel L."/>
            <person name="Davis C.M."/>
            <person name="Simpson J.R."/>
            <person name="Lauterbach L."/>
            <person name="Steele A.D."/>
            <person name="Gui C."/>
            <person name="Meng S."/>
            <person name="Li G."/>
            <person name="Viehrig K."/>
            <person name="Ye F."/>
            <person name="Su P."/>
            <person name="Kiefer A.F."/>
            <person name="Nichols A."/>
            <person name="Cepeda A.J."/>
            <person name="Yan W."/>
            <person name="Fan B."/>
            <person name="Jiang Y."/>
            <person name="Adhikari A."/>
            <person name="Zheng C.-J."/>
            <person name="Schuster L."/>
            <person name="Cowan T.M."/>
            <person name="Smanski M.J."/>
            <person name="Chevrette M.G."/>
            <person name="De Carvalho L.P.S."/>
            <person name="Shen B."/>
        </authorList>
    </citation>
    <scope>NUCLEOTIDE SEQUENCE [LARGE SCALE GENOMIC DNA]</scope>
    <source>
        <strain evidence="3 4">NPDC050403</strain>
    </source>
</reference>
<feature type="domain" description="Amidohydrolase-related" evidence="2">
    <location>
        <begin position="88"/>
        <end position="374"/>
    </location>
</feature>
<dbReference type="Proteomes" id="UP001551695">
    <property type="component" value="Unassembled WGS sequence"/>
</dbReference>
<comment type="caution">
    <text evidence="3">The sequence shown here is derived from an EMBL/GenBank/DDBJ whole genome shotgun (WGS) entry which is preliminary data.</text>
</comment>
<organism evidence="3 4">
    <name type="scientific">Nocardia aurea</name>
    <dbReference type="NCBI Taxonomy" id="2144174"/>
    <lineage>
        <taxon>Bacteria</taxon>
        <taxon>Bacillati</taxon>
        <taxon>Actinomycetota</taxon>
        <taxon>Actinomycetes</taxon>
        <taxon>Mycobacteriales</taxon>
        <taxon>Nocardiaceae</taxon>
        <taxon>Nocardia</taxon>
    </lineage>
</organism>
<keyword evidence="1" id="KW-0456">Lyase</keyword>